<dbReference type="EMBL" id="JADINB010000003">
    <property type="protein sequence ID" value="MBO8428322.1"/>
    <property type="molecule type" value="Genomic_DNA"/>
</dbReference>
<organism evidence="2 3">
    <name type="scientific">Candidatus Egerieousia excrementavium</name>
    <dbReference type="NCBI Taxonomy" id="2840778"/>
    <lineage>
        <taxon>Bacteria</taxon>
        <taxon>Pseudomonadati</taxon>
        <taxon>Bacteroidota</taxon>
        <taxon>Bacteroidia</taxon>
        <taxon>Bacteroidales</taxon>
        <taxon>Candidatus Egerieousia</taxon>
    </lineage>
</organism>
<evidence type="ECO:0000313" key="2">
    <source>
        <dbReference type="EMBL" id="MBO8428322.1"/>
    </source>
</evidence>
<protein>
    <submittedName>
        <fullName evidence="2">Uncharacterized protein</fullName>
    </submittedName>
</protein>
<comment type="caution">
    <text evidence="2">The sequence shown here is derived from an EMBL/GenBank/DDBJ whole genome shotgun (WGS) entry which is preliminary data.</text>
</comment>
<feature type="signal peptide" evidence="1">
    <location>
        <begin position="1"/>
        <end position="22"/>
    </location>
</feature>
<proteinExistence type="predicted"/>
<gene>
    <name evidence="2" type="ORF">IAC68_00100</name>
</gene>
<dbReference type="Proteomes" id="UP000823635">
    <property type="component" value="Unassembled WGS sequence"/>
</dbReference>
<name>A0A9D9DJZ8_9BACT</name>
<keyword evidence="1" id="KW-0732">Signal</keyword>
<accession>A0A9D9DJZ8</accession>
<evidence type="ECO:0000256" key="1">
    <source>
        <dbReference type="SAM" id="SignalP"/>
    </source>
</evidence>
<feature type="chain" id="PRO_5039732295" evidence="1">
    <location>
        <begin position="23"/>
        <end position="397"/>
    </location>
</feature>
<sequence>MKSKYILAISAILALIPQICNAQAQIVQYQTFIYTSESLSQEIQKVNDMQESDATRRFGTDLLDATLNAGKGLASGYVTSFIDMGVNAIASLVTRNARLKDEWLKSVEAENSWSTNINTIEQVKDFYERPSRSGALDPKGMVFDGIGCLRMDGNDTLFFISCHVDRSKLYRIVNHSKFELVLDTLIINPAESNLPNTTLPIEFSFDERNNFNLNVKIRLTSSWFTDAIELHTDELLGEFTINIPVERDDLDENGRLHYIRKSGEIPEYEVVGESFIVPRSYMGFRDENDNYDNIWGTGQYNIAIELKESCGITDSYRENWKKDRKYRKSITPHDGLMANVWESISTQKWDEITRSWIITTLSAPAGVISNKLIEEMKLAVPKPQAPASAGNTAAKKK</sequence>
<reference evidence="2" key="2">
    <citation type="journal article" date="2021" name="PeerJ">
        <title>Extensive microbial diversity within the chicken gut microbiome revealed by metagenomics and culture.</title>
        <authorList>
            <person name="Gilroy R."/>
            <person name="Ravi A."/>
            <person name="Getino M."/>
            <person name="Pursley I."/>
            <person name="Horton D.L."/>
            <person name="Alikhan N.F."/>
            <person name="Baker D."/>
            <person name="Gharbi K."/>
            <person name="Hall N."/>
            <person name="Watson M."/>
            <person name="Adriaenssens E.M."/>
            <person name="Foster-Nyarko E."/>
            <person name="Jarju S."/>
            <person name="Secka A."/>
            <person name="Antonio M."/>
            <person name="Oren A."/>
            <person name="Chaudhuri R.R."/>
            <person name="La Ragione R."/>
            <person name="Hildebrand F."/>
            <person name="Pallen M.J."/>
        </authorList>
    </citation>
    <scope>NUCLEOTIDE SEQUENCE</scope>
    <source>
        <strain evidence="2">15467</strain>
    </source>
</reference>
<evidence type="ECO:0000313" key="3">
    <source>
        <dbReference type="Proteomes" id="UP000823635"/>
    </source>
</evidence>
<dbReference type="AlphaFoldDB" id="A0A9D9DJZ8"/>
<reference evidence="2" key="1">
    <citation type="submission" date="2020-10" db="EMBL/GenBank/DDBJ databases">
        <authorList>
            <person name="Gilroy R."/>
        </authorList>
    </citation>
    <scope>NUCLEOTIDE SEQUENCE</scope>
    <source>
        <strain evidence="2">15467</strain>
    </source>
</reference>